<dbReference type="InterPro" id="IPR016064">
    <property type="entry name" value="NAD/diacylglycerol_kinase_sf"/>
</dbReference>
<dbReference type="InterPro" id="IPR039065">
    <property type="entry name" value="AcoX-like"/>
</dbReference>
<reference evidence="1" key="1">
    <citation type="submission" date="2020-03" db="EMBL/GenBank/DDBJ databases">
        <title>Draft sequencing of Calidifontibacter sp. DB0510.</title>
        <authorList>
            <person name="Kim D.-U."/>
        </authorList>
    </citation>
    <scope>NUCLEOTIDE SEQUENCE</scope>
    <source>
        <strain evidence="1">DB0510</strain>
    </source>
</reference>
<dbReference type="EMBL" id="JAAOIV010000008">
    <property type="protein sequence ID" value="NHN56360.1"/>
    <property type="molecule type" value="Genomic_DNA"/>
</dbReference>
<dbReference type="RefSeq" id="WP_166197035.1">
    <property type="nucleotide sequence ID" value="NZ_JAAOIV010000008.1"/>
</dbReference>
<dbReference type="Pfam" id="PF01513">
    <property type="entry name" value="NAD_kinase"/>
    <property type="match status" value="1"/>
</dbReference>
<sequence length="359" mass="37201">MTVASSSPTVGVVANPASGRDIRRLVARASVFPTAEKANMVVRMLTAFGSVGVERVLLSTDLGGISAGVLRALKSRVEGVDPPWPQLHFVDDDPITGTGEDTTLTVRRMIAAGAEVIVCLGGDGTARLAAAACGEVPLLALSTGTNNAFPVMREATIAGLAAGLVATHAVPEPVALRRDLALEVRTDARREIALVDVCVAAARHIGSRALWDPAGLRTLICTFAEPDAIGLSSIAGLLCPSPRRQASGVLLELAAPESAPVVVRAPIAPGLVLPVGVRSWRELQPGDEVAVTDAGVIALDGEREIELRPRDRATVSLTTHGPRAIDIPAVMAHAACEGLLTTGTPDLTSSIRKRKGAPR</sequence>
<dbReference type="AlphaFoldDB" id="A0A967B2U1"/>
<accession>A0A967B2U1</accession>
<protein>
    <submittedName>
        <fullName evidence="1">ATP-NAD kinase</fullName>
    </submittedName>
</protein>
<evidence type="ECO:0000313" key="2">
    <source>
        <dbReference type="Proteomes" id="UP000744769"/>
    </source>
</evidence>
<dbReference type="SUPFAM" id="SSF111331">
    <property type="entry name" value="NAD kinase/diacylglycerol kinase-like"/>
    <property type="match status" value="1"/>
</dbReference>
<dbReference type="GO" id="GO:0005524">
    <property type="term" value="F:ATP binding"/>
    <property type="evidence" value="ECO:0007669"/>
    <property type="project" value="UniProtKB-ARBA"/>
</dbReference>
<dbReference type="Gene3D" id="3.40.50.10330">
    <property type="entry name" value="Probable inorganic polyphosphate/atp-NAD kinase, domain 1"/>
    <property type="match status" value="1"/>
</dbReference>
<comment type="caution">
    <text evidence="1">The sequence shown here is derived from an EMBL/GenBank/DDBJ whole genome shotgun (WGS) entry which is preliminary data.</text>
</comment>
<evidence type="ECO:0000313" key="1">
    <source>
        <dbReference type="EMBL" id="NHN56360.1"/>
    </source>
</evidence>
<name>A0A967B2U1_9MICO</name>
<keyword evidence="1" id="KW-0418">Kinase</keyword>
<gene>
    <name evidence="1" type="ORF">G9U51_11285</name>
</gene>
<dbReference type="PANTHER" id="PTHR40697:SF3">
    <property type="entry name" value="ACETOIN CATABOLISM PROTEIN X"/>
    <property type="match status" value="1"/>
</dbReference>
<keyword evidence="1" id="KW-0808">Transferase</keyword>
<dbReference type="GO" id="GO:0006741">
    <property type="term" value="P:NADP+ biosynthetic process"/>
    <property type="evidence" value="ECO:0007669"/>
    <property type="project" value="InterPro"/>
</dbReference>
<dbReference type="InterPro" id="IPR011391">
    <property type="entry name" value="AcoX_kinase"/>
</dbReference>
<dbReference type="Proteomes" id="UP000744769">
    <property type="component" value="Unassembled WGS sequence"/>
</dbReference>
<dbReference type="PANTHER" id="PTHR40697">
    <property type="entry name" value="ACETOIN CATABOLISM PROTEIN X"/>
    <property type="match status" value="1"/>
</dbReference>
<dbReference type="GO" id="GO:0003951">
    <property type="term" value="F:NAD+ kinase activity"/>
    <property type="evidence" value="ECO:0007669"/>
    <property type="project" value="InterPro"/>
</dbReference>
<proteinExistence type="predicted"/>
<dbReference type="GO" id="GO:0051287">
    <property type="term" value="F:NAD binding"/>
    <property type="evidence" value="ECO:0007669"/>
    <property type="project" value="UniProtKB-ARBA"/>
</dbReference>
<dbReference type="PIRSF" id="PIRSF018567">
    <property type="entry name" value="AcoX"/>
    <property type="match status" value="1"/>
</dbReference>
<dbReference type="InterPro" id="IPR017438">
    <property type="entry name" value="ATP-NAD_kinase_N"/>
</dbReference>
<organism evidence="1 2">
    <name type="scientific">Metallococcus carri</name>
    <dbReference type="NCBI Taxonomy" id="1656884"/>
    <lineage>
        <taxon>Bacteria</taxon>
        <taxon>Bacillati</taxon>
        <taxon>Actinomycetota</taxon>
        <taxon>Actinomycetes</taxon>
        <taxon>Micrococcales</taxon>
        <taxon>Dermacoccaceae</taxon>
        <taxon>Metallococcus</taxon>
    </lineage>
</organism>
<keyword evidence="2" id="KW-1185">Reference proteome</keyword>
<dbReference type="InterPro" id="IPR002504">
    <property type="entry name" value="NADK"/>
</dbReference>